<name>A0A059F887_9PROT</name>
<feature type="compositionally biased region" description="Basic and acidic residues" evidence="1">
    <location>
        <begin position="1102"/>
        <end position="1112"/>
    </location>
</feature>
<dbReference type="AlphaFoldDB" id="A0A059F887"/>
<organism evidence="3 4">
    <name type="scientific">Hyphomonas jannaschiana VP2</name>
    <dbReference type="NCBI Taxonomy" id="1280952"/>
    <lineage>
        <taxon>Bacteria</taxon>
        <taxon>Pseudomonadati</taxon>
        <taxon>Pseudomonadota</taxon>
        <taxon>Alphaproteobacteria</taxon>
        <taxon>Hyphomonadales</taxon>
        <taxon>Hyphomonadaceae</taxon>
        <taxon>Hyphomonas</taxon>
    </lineage>
</organism>
<dbReference type="InterPro" id="IPR025263">
    <property type="entry name" value="YhdP_central"/>
</dbReference>
<evidence type="ECO:0000259" key="2">
    <source>
        <dbReference type="Pfam" id="PF13116"/>
    </source>
</evidence>
<evidence type="ECO:0000313" key="4">
    <source>
        <dbReference type="Proteomes" id="UP000024816"/>
    </source>
</evidence>
<dbReference type="eggNOG" id="COG3164">
    <property type="taxonomic scope" value="Bacteria"/>
</dbReference>
<sequence length="1127" mass="119846">MVRQTASLIFLEILGGLILLVLVAAGLLAARLYSGPMDLSMFQDDLERAMTEARDGREVRLGGVQLEWSAEDKRLHISGSRLQMMDAKGNLSAEASHANIVLSGSSLVLGDIEVLRLDLVDGWVNIDQETPSIWFVGGEPLPEIPEGKLPETPQEWLQRANEVLPPVLEALKQGEQNYALEYLGFTGFEFRLRDSNQQPVLDITDAKGRISREADGILVSVAGTGAGEGLPGGLAATVRSYTLEDRLHAEIAVADWPLADLASRFGAEVDTFEGLPASADATLDFSTGTGISEIAFHSEMGEGRVPFAGGVDVKGLDVTATYLANDDTMRIDVTGDKVGPASGEAILTLKNILEGQAAHEFELKSDSLTLDFTPVFERPVTLTGVEGAGLLSVTARQIDDLDLKFMEADAGFHVTGSVGLTQDKQDGEPPILGSISLETSGDVTKDTVMAFWPVGLGTGGRNFARDNIEAGAIRDVKGHIDLKRDSFGEDGYLRDSDLELTFVAEDAWVKFLSDLPPVERGLGKGRLTGNSFRVTLDSGEYGGWDLDEGAFVMPAFNERGADFRVFARGHGPISLVVKMLVDSRLEIDFDPARLSGDGEMTFEMFRPALDDVPYKDIRFTAIGSVKDAGLKDAALGFDLTDGSAKVNVDQDGMTISGFGDLGPSPVQFTWRDAFNDGDQPSLLSASSIVTPDFLNEFGVLGRAYLSGEIPIEVQAEIGEGSSIVADTALDLTESRLDLSEIGWVKARNKEAKASVHYQGLEDGYTATVVFHADDAYLDGDFTLGGDSKLVSATLRRAYLKNKADVGGTVTRKDGALNLGLTGTYLDLSGAMPGVGVIGDADDAGTKTPLRVTANVDTLTLRPGLDMTEAKFSMASGAAGIDTFMATGLAADGSPFEARFDTNGGQAATFHVSSGDAGFIASAFLGIDYLEGGQLEMDGTLANDNQPSKFDISITNTRLTNAPFLTQILSLASLRGLADTLGGEGVLFSRLDIPLTVAGERYVVTGAKAQGPALGLTTNGYFDSKDGKIEFDGVLVPSFGMNSALGTIPILGDLVVGRDGEGVFSLTYAIRGTMEKANVSVNPLSALAPGVIRRIFENPSDTRIPEAKPRPPDEPIPSELPPIPDEEF</sequence>
<dbReference type="EMBL" id="ARYJ01000011">
    <property type="protein sequence ID" value="KCZ86809.1"/>
    <property type="molecule type" value="Genomic_DNA"/>
</dbReference>
<dbReference type="PATRIC" id="fig|1280952.3.peg.2890"/>
<accession>A0A059F887</accession>
<comment type="caution">
    <text evidence="3">The sequence shown here is derived from an EMBL/GenBank/DDBJ whole genome shotgun (WGS) entry which is preliminary data.</text>
</comment>
<dbReference type="Proteomes" id="UP000024816">
    <property type="component" value="Unassembled WGS sequence"/>
</dbReference>
<dbReference type="STRING" id="1280952.HJA_14449"/>
<keyword evidence="4" id="KW-1185">Reference proteome</keyword>
<feature type="domain" description="YhdP central" evidence="2">
    <location>
        <begin position="358"/>
        <end position="860"/>
    </location>
</feature>
<dbReference type="OrthoDB" id="7161641at2"/>
<reference evidence="3 4" key="1">
    <citation type="journal article" date="2014" name="Antonie Van Leeuwenhoek">
        <title>Hyphomonas beringensis sp. nov. and Hyphomonas chukchiensis sp. nov., isolated from surface seawater of the Bering Sea and Chukchi Sea.</title>
        <authorList>
            <person name="Li C."/>
            <person name="Lai Q."/>
            <person name="Li G."/>
            <person name="Dong C."/>
            <person name="Wang J."/>
            <person name="Liao Y."/>
            <person name="Shao Z."/>
        </authorList>
    </citation>
    <scope>NUCLEOTIDE SEQUENCE [LARGE SCALE GENOMIC DNA]</scope>
    <source>
        <strain evidence="3 4">VP2</strain>
    </source>
</reference>
<feature type="compositionally biased region" description="Pro residues" evidence="1">
    <location>
        <begin position="1113"/>
        <end position="1127"/>
    </location>
</feature>
<evidence type="ECO:0000313" key="3">
    <source>
        <dbReference type="EMBL" id="KCZ86809.1"/>
    </source>
</evidence>
<proteinExistence type="predicted"/>
<dbReference type="RefSeq" id="WP_035583555.1">
    <property type="nucleotide sequence ID" value="NZ_ARYJ01000011.1"/>
</dbReference>
<feature type="region of interest" description="Disordered" evidence="1">
    <location>
        <begin position="1097"/>
        <end position="1127"/>
    </location>
</feature>
<protein>
    <recommendedName>
        <fullName evidence="2">YhdP central domain-containing protein</fullName>
    </recommendedName>
</protein>
<evidence type="ECO:0000256" key="1">
    <source>
        <dbReference type="SAM" id="MobiDB-lite"/>
    </source>
</evidence>
<gene>
    <name evidence="3" type="ORF">HJA_14449</name>
</gene>
<dbReference type="Pfam" id="PF13116">
    <property type="entry name" value="YhdP"/>
    <property type="match status" value="1"/>
</dbReference>